<dbReference type="Proteomes" id="UP000632154">
    <property type="component" value="Unassembled WGS sequence"/>
</dbReference>
<gene>
    <name evidence="1" type="ORF">GCM10017783_18470</name>
</gene>
<dbReference type="PANTHER" id="PTHR36558:SF1">
    <property type="entry name" value="RESTRICTION ENDONUCLEASE DOMAIN-CONTAINING PROTEIN-RELATED"/>
    <property type="match status" value="1"/>
</dbReference>
<dbReference type="InterPro" id="IPR012296">
    <property type="entry name" value="Nuclease_put_TT1808"/>
</dbReference>
<protein>
    <submittedName>
        <fullName evidence="1">Uncharacterized protein</fullName>
    </submittedName>
</protein>
<evidence type="ECO:0000313" key="2">
    <source>
        <dbReference type="Proteomes" id="UP000632154"/>
    </source>
</evidence>
<name>A0ABQ3K7A9_9DEIO</name>
<sequence>MRSEQDNPTRHDYIDGFLYAQAGASRVYNVIAGNLHVALHAAARAQGCQVYQSDMKVRVTLG</sequence>
<accession>A0ABQ3K7A9</accession>
<proteinExistence type="predicted"/>
<organism evidence="1 2">
    <name type="scientific">Deinococcus piscis</name>
    <dbReference type="NCBI Taxonomy" id="394230"/>
    <lineage>
        <taxon>Bacteria</taxon>
        <taxon>Thermotogati</taxon>
        <taxon>Deinococcota</taxon>
        <taxon>Deinococci</taxon>
        <taxon>Deinococcales</taxon>
        <taxon>Deinococcaceae</taxon>
        <taxon>Deinococcus</taxon>
    </lineage>
</organism>
<keyword evidence="2" id="KW-1185">Reference proteome</keyword>
<dbReference type="PANTHER" id="PTHR36558">
    <property type="entry name" value="GLR1098 PROTEIN"/>
    <property type="match status" value="1"/>
</dbReference>
<dbReference type="Gene3D" id="3.90.1570.10">
    <property type="entry name" value="tt1808, chain A"/>
    <property type="match status" value="1"/>
</dbReference>
<evidence type="ECO:0000313" key="1">
    <source>
        <dbReference type="EMBL" id="GHG06169.1"/>
    </source>
</evidence>
<reference evidence="2" key="1">
    <citation type="journal article" date="2019" name="Int. J. Syst. Evol. Microbiol.">
        <title>The Global Catalogue of Microorganisms (GCM) 10K type strain sequencing project: providing services to taxonomists for standard genome sequencing and annotation.</title>
        <authorList>
            <consortium name="The Broad Institute Genomics Platform"/>
            <consortium name="The Broad Institute Genome Sequencing Center for Infectious Disease"/>
            <person name="Wu L."/>
            <person name="Ma J."/>
        </authorList>
    </citation>
    <scope>NUCLEOTIDE SEQUENCE [LARGE SCALE GENOMIC DNA]</scope>
    <source>
        <strain evidence="2">CGMCC 1.18439</strain>
    </source>
</reference>
<dbReference type="EMBL" id="BNAL01000023">
    <property type="protein sequence ID" value="GHG06169.1"/>
    <property type="molecule type" value="Genomic_DNA"/>
</dbReference>
<comment type="caution">
    <text evidence="1">The sequence shown here is derived from an EMBL/GenBank/DDBJ whole genome shotgun (WGS) entry which is preliminary data.</text>
</comment>